<dbReference type="AlphaFoldDB" id="A0A6L9Q704"/>
<gene>
    <name evidence="1" type="ORF">G3I70_01700</name>
</gene>
<proteinExistence type="predicted"/>
<comment type="caution">
    <text evidence="1">The sequence shown here is derived from an EMBL/GenBank/DDBJ whole genome shotgun (WGS) entry which is preliminary data.</text>
</comment>
<dbReference type="Pfam" id="PF22880">
    <property type="entry name" value="DUF7019"/>
    <property type="match status" value="1"/>
</dbReference>
<protein>
    <submittedName>
        <fullName evidence="1">Uncharacterized protein</fullName>
    </submittedName>
</protein>
<evidence type="ECO:0000313" key="2">
    <source>
        <dbReference type="Proteomes" id="UP000475532"/>
    </source>
</evidence>
<name>A0A6L9Q704_9ACTN</name>
<dbReference type="InterPro" id="IPR054284">
    <property type="entry name" value="DUF7019"/>
</dbReference>
<sequence>MEAEIKFNAAGLTAGVKRAAHAPSPELSAKAGVLGNYLESNSDWVGTVTNPGRYVSGVASLQYGVMADYVASLAVFGGVVDGVKLALIGSPASLVGAAADTTANHSLDYYVLRFLGEDAENGQASSSAETYEAAVEETLNPGVLPSTAFCLKFLAKPLFYNERVLVATPIYVALAD</sequence>
<evidence type="ECO:0000313" key="1">
    <source>
        <dbReference type="EMBL" id="NEA21217.1"/>
    </source>
</evidence>
<dbReference type="EMBL" id="JAAGLI010000044">
    <property type="protein sequence ID" value="NEA21217.1"/>
    <property type="molecule type" value="Genomic_DNA"/>
</dbReference>
<organism evidence="1 2">
    <name type="scientific">Actinomadura bangladeshensis</name>
    <dbReference type="NCBI Taxonomy" id="453573"/>
    <lineage>
        <taxon>Bacteria</taxon>
        <taxon>Bacillati</taxon>
        <taxon>Actinomycetota</taxon>
        <taxon>Actinomycetes</taxon>
        <taxon>Streptosporangiales</taxon>
        <taxon>Thermomonosporaceae</taxon>
        <taxon>Actinomadura</taxon>
    </lineage>
</organism>
<dbReference type="NCBIfam" id="NF040893">
    <property type="entry name" value="SAVMC3_10250"/>
    <property type="match status" value="1"/>
</dbReference>
<reference evidence="1 2" key="1">
    <citation type="submission" date="2020-01" db="EMBL/GenBank/DDBJ databases">
        <title>Insect and environment-associated Actinomycetes.</title>
        <authorList>
            <person name="Currrie C."/>
            <person name="Chevrette M."/>
            <person name="Carlson C."/>
            <person name="Stubbendieck R."/>
            <person name="Wendt-Pienkowski E."/>
        </authorList>
    </citation>
    <scope>NUCLEOTIDE SEQUENCE [LARGE SCALE GENOMIC DNA]</scope>
    <source>
        <strain evidence="1 2">SID10258</strain>
    </source>
</reference>
<accession>A0A6L9Q704</accession>
<dbReference type="Proteomes" id="UP000475532">
    <property type="component" value="Unassembled WGS sequence"/>
</dbReference>